<protein>
    <submittedName>
        <fullName evidence="4">N-acetyltransferase</fullName>
    </submittedName>
</protein>
<dbReference type="InterPro" id="IPR016181">
    <property type="entry name" value="Acyl_CoA_acyltransferase"/>
</dbReference>
<evidence type="ECO:0000313" key="5">
    <source>
        <dbReference type="Proteomes" id="UP000681340"/>
    </source>
</evidence>
<dbReference type="Pfam" id="PF00583">
    <property type="entry name" value="Acetyltransf_1"/>
    <property type="match status" value="1"/>
</dbReference>
<dbReference type="PANTHER" id="PTHR43877">
    <property type="entry name" value="AMINOALKYLPHOSPHONATE N-ACETYLTRANSFERASE-RELATED-RELATED"/>
    <property type="match status" value="1"/>
</dbReference>
<evidence type="ECO:0000256" key="1">
    <source>
        <dbReference type="ARBA" id="ARBA00022679"/>
    </source>
</evidence>
<dbReference type="InterPro" id="IPR000182">
    <property type="entry name" value="GNAT_dom"/>
</dbReference>
<dbReference type="PROSITE" id="PS51186">
    <property type="entry name" value="GNAT"/>
    <property type="match status" value="1"/>
</dbReference>
<dbReference type="EMBL" id="BOQL01000045">
    <property type="protein sequence ID" value="GIM73599.1"/>
    <property type="molecule type" value="Genomic_DNA"/>
</dbReference>
<organism evidence="4 5">
    <name type="scientific">Actinoplanes auranticolor</name>
    <dbReference type="NCBI Taxonomy" id="47988"/>
    <lineage>
        <taxon>Bacteria</taxon>
        <taxon>Bacillati</taxon>
        <taxon>Actinomycetota</taxon>
        <taxon>Actinomycetes</taxon>
        <taxon>Micromonosporales</taxon>
        <taxon>Micromonosporaceae</taxon>
        <taxon>Actinoplanes</taxon>
    </lineage>
</organism>
<dbReference type="InterPro" id="IPR050832">
    <property type="entry name" value="Bact_Acetyltransf"/>
</dbReference>
<gene>
    <name evidence="4" type="ORF">Aau02nite_56770</name>
</gene>
<dbReference type="AlphaFoldDB" id="A0A919VPA0"/>
<keyword evidence="2" id="KW-0012">Acyltransferase</keyword>
<dbReference type="CDD" id="cd04301">
    <property type="entry name" value="NAT_SF"/>
    <property type="match status" value="1"/>
</dbReference>
<dbReference type="GO" id="GO:0016747">
    <property type="term" value="F:acyltransferase activity, transferring groups other than amino-acyl groups"/>
    <property type="evidence" value="ECO:0007669"/>
    <property type="project" value="InterPro"/>
</dbReference>
<dbReference type="SUPFAM" id="SSF55729">
    <property type="entry name" value="Acyl-CoA N-acyltransferases (Nat)"/>
    <property type="match status" value="1"/>
</dbReference>
<feature type="domain" description="N-acetyltransferase" evidence="3">
    <location>
        <begin position="1"/>
        <end position="145"/>
    </location>
</feature>
<evidence type="ECO:0000259" key="3">
    <source>
        <dbReference type="PROSITE" id="PS51186"/>
    </source>
</evidence>
<dbReference type="Proteomes" id="UP000681340">
    <property type="component" value="Unassembled WGS sequence"/>
</dbReference>
<keyword evidence="5" id="KW-1185">Reference proteome</keyword>
<evidence type="ECO:0000313" key="4">
    <source>
        <dbReference type="EMBL" id="GIM73599.1"/>
    </source>
</evidence>
<reference evidence="4" key="1">
    <citation type="submission" date="2021-03" db="EMBL/GenBank/DDBJ databases">
        <title>Whole genome shotgun sequence of Actinoplanes auranticolor NBRC 12245.</title>
        <authorList>
            <person name="Komaki H."/>
            <person name="Tamura T."/>
        </authorList>
    </citation>
    <scope>NUCLEOTIDE SEQUENCE</scope>
    <source>
        <strain evidence="4">NBRC 12245</strain>
    </source>
</reference>
<name>A0A919VPA0_9ACTN</name>
<proteinExistence type="predicted"/>
<keyword evidence="1" id="KW-0808">Transferase</keyword>
<comment type="caution">
    <text evidence="4">The sequence shown here is derived from an EMBL/GenBank/DDBJ whole genome shotgun (WGS) entry which is preliminary data.</text>
</comment>
<accession>A0A919VPA0</accession>
<dbReference type="RefSeq" id="WP_212991610.1">
    <property type="nucleotide sequence ID" value="NZ_BAABEA010000017.1"/>
</dbReference>
<evidence type="ECO:0000256" key="2">
    <source>
        <dbReference type="ARBA" id="ARBA00023315"/>
    </source>
</evidence>
<dbReference type="Gene3D" id="3.40.630.30">
    <property type="match status" value="1"/>
</dbReference>
<sequence length="152" mass="16240">MRIERVGDVAAVHLAAALFDGPPLAAATEKFLAQPDHHLLFAYLGDRPVGMISGVETTHPDKGTEMFVYELGVLPDARLLGVGTALVRALAELARERGCYGMWVATEVDNEAAQATYRRAGATEQTPFVLLNWDLTAGDGVPDRTGSGHQPA</sequence>